<keyword evidence="3" id="KW-0732">Signal</keyword>
<accession>A0A7Z2ZU96</accession>
<organism evidence="5 6">
    <name type="scientific">Massilia forsythiae</name>
    <dbReference type="NCBI Taxonomy" id="2728020"/>
    <lineage>
        <taxon>Bacteria</taxon>
        <taxon>Pseudomonadati</taxon>
        <taxon>Pseudomonadota</taxon>
        <taxon>Betaproteobacteria</taxon>
        <taxon>Burkholderiales</taxon>
        <taxon>Oxalobacteraceae</taxon>
        <taxon>Telluria group</taxon>
        <taxon>Massilia</taxon>
    </lineage>
</organism>
<dbReference type="PANTHER" id="PTHR32305:SF15">
    <property type="entry name" value="PROTEIN RHSA-RELATED"/>
    <property type="match status" value="1"/>
</dbReference>
<keyword evidence="2" id="KW-0472">Membrane</keyword>
<evidence type="ECO:0000256" key="1">
    <source>
        <dbReference type="SAM" id="MobiDB-lite"/>
    </source>
</evidence>
<dbReference type="InterPro" id="IPR022385">
    <property type="entry name" value="Rhs_assc_core"/>
</dbReference>
<dbReference type="Gene3D" id="2.180.10.10">
    <property type="entry name" value="RHS repeat-associated core"/>
    <property type="match status" value="4"/>
</dbReference>
<feature type="transmembrane region" description="Helical" evidence="2">
    <location>
        <begin position="1480"/>
        <end position="1502"/>
    </location>
</feature>
<dbReference type="InterPro" id="IPR050708">
    <property type="entry name" value="T6SS_VgrG/RHS"/>
</dbReference>
<dbReference type="Proteomes" id="UP000502415">
    <property type="component" value="Chromosome"/>
</dbReference>
<evidence type="ECO:0000313" key="6">
    <source>
        <dbReference type="Proteomes" id="UP000502415"/>
    </source>
</evidence>
<dbReference type="EMBL" id="CP051685">
    <property type="protein sequence ID" value="QJE02323.1"/>
    <property type="molecule type" value="Genomic_DNA"/>
</dbReference>
<dbReference type="InterPro" id="IPR045351">
    <property type="entry name" value="DUF6531"/>
</dbReference>
<sequence>MALSLALPACAPPAGAQTVPLPMPPSCDPRVQPCAPSAAPPGGGMCQPSPGGDTCPAPGPASQGQGAGIDAGAGNPIDIITGNKHQRETDMAALPGVLGLEIVRHYNSVYASPRHANGILGRGWKLSYETALYHTGRSIQIVQADGARLVFSATPDDPSRCAGADPANGIVRIGRGQGGAAYTWRWNDGRELSFDRGGRLVRIAVRTGEAVKLDYTRRGLLARVTDPQGRVLTLDYPAAGGGTFSGVHGIDSPVGRFNYAYGSAAPAGAAIAPAYLAASLVKVGMPPSTSFAAGAGAARLYHYEDARHPTLLTGISIASHGRGAHPTTRRIGTYLYDADGKGILTVRGEPARLQAGPGGKPLVPARLAPGTGIEQVTFDRSVGGQTTIANSLGQRTVYRHAVIGGARRLLEVRGPGCAGCGKTDVRYGYDGNGSLRDVTDLDPQGRPLRTVKTQRDGAGREIRLDVVHYRQGKPGPARWLLRQAYEGDATQPSMVTRPSVVAGKTLVRRLAYNEYGQVARVSESGWAPSPVAGGAPVPIARTVGYGHALIDGHSVLVRIDGPLPNGKTDSPADSDVVRIDYDAGGTRIVGITEPGNVVTAFSREDAALRPTRRRRSDGVRVSQSDAELAADGKLVGLVESGWLLEDGRVVDGSRATRSERYAYDALGNLAVQRSAAGIVTRYLHRDAGRPTHVVAADDSQTVTGYDTEGRKTEETVYGPGGKALLFHAGYRHPQDGQERAGGPASARYLSGRAGSVAEGLVEQVTRPDGSVVRRWFDDFGRVVAVHSPDAGLRTATYRADDRLLSLRDARGVVTRIDTDTAGRVRRVDYGDDRGGHDAALVFRYEGMVLLAAERWEDGRRDNTMRFRTDVWGRVSGKTLQVAGATSSDPVVAMTVASTRDADGRVLSRTLPSGARLRYGYDPSGRVTGIALGDKTLVGKVQARRAAQGVRPDGFDYGNGLHTRSERDWHGTLQRHDSGVSTARFERDAAGAVAAIERHASLVPGTRQAALKIDIGERTEYGHDRDGRLNAERIAERTAGTEHPAIRFDRTGDPAAGDGERVDAAGNLVRHGGRTLAYGPGGELASVGGDGDGGAAIARYRYDADGIRVAKQTRDGAEYYLYEDGRLVAVADAGGRIVAEYVYLEHRPVARLRYVATAAAAGKDAPILSKPVIEYLHADQRGAVEAVTDEHGATVWNARLGAYGGLRMVRGHADAMPLRLAGQYADRETGLHYNVHRYYDPRRGRYLQPDPLGIGGGLNTYAYTDGKPLLAGDPSGLEVDCDDLAAGKCEFAPWLFGILLHTSFNEQIRPRGVGWGADDGRGQTWVGLRPDVYYVDDHNLQLEHLGQAFAGTLWELKPVSWTKGNDAARYRQAEDQLSNYRTQAKKGCWVAGSSSILTAGLRTDEIEFEGRFYRITYVPDTTDDRSGLLFYEKSEIQRKTVADPAQAPAPSMSEAERALLELQMGAVEEDGRRRGWSAGQIAGFLCLVLMAVAAAMFAGMAMIGLLTQIAAVIGAGVSVIAGIAAIFGLGSAADNAAALEKKGEEARSGAIDHVVRWFKSWL</sequence>
<evidence type="ECO:0000259" key="4">
    <source>
        <dbReference type="Pfam" id="PF20148"/>
    </source>
</evidence>
<feature type="chain" id="PRO_5030646824" description="DUF6531 domain-containing protein" evidence="3">
    <location>
        <begin position="17"/>
        <end position="1561"/>
    </location>
</feature>
<evidence type="ECO:0000256" key="2">
    <source>
        <dbReference type="SAM" id="Phobius"/>
    </source>
</evidence>
<dbReference type="KEGG" id="mfy:HH212_21755"/>
<keyword evidence="2" id="KW-1133">Transmembrane helix</keyword>
<dbReference type="PANTHER" id="PTHR32305">
    <property type="match status" value="1"/>
</dbReference>
<dbReference type="NCBIfam" id="TIGR03696">
    <property type="entry name" value="Rhs_assc_core"/>
    <property type="match status" value="1"/>
</dbReference>
<feature type="region of interest" description="Disordered" evidence="1">
    <location>
        <begin position="39"/>
        <end position="69"/>
    </location>
</feature>
<gene>
    <name evidence="5" type="ORF">HH212_21755</name>
</gene>
<evidence type="ECO:0000256" key="3">
    <source>
        <dbReference type="SAM" id="SignalP"/>
    </source>
</evidence>
<feature type="transmembrane region" description="Helical" evidence="2">
    <location>
        <begin position="1509"/>
        <end position="1532"/>
    </location>
</feature>
<dbReference type="PRINTS" id="PR00394">
    <property type="entry name" value="RHSPROTEIN"/>
</dbReference>
<evidence type="ECO:0000313" key="5">
    <source>
        <dbReference type="EMBL" id="QJE02323.1"/>
    </source>
</evidence>
<keyword evidence="2" id="KW-0812">Transmembrane</keyword>
<feature type="domain" description="DUF6531" evidence="4">
    <location>
        <begin position="74"/>
        <end position="151"/>
    </location>
</feature>
<proteinExistence type="predicted"/>
<reference evidence="5 6" key="1">
    <citation type="submission" date="2020-04" db="EMBL/GenBank/DDBJ databases">
        <title>Genome sequencing of novel species.</title>
        <authorList>
            <person name="Heo J."/>
            <person name="Kim S.-J."/>
            <person name="Kim J.-S."/>
            <person name="Hong S.-B."/>
            <person name="Kwon S.-W."/>
        </authorList>
    </citation>
    <scope>NUCLEOTIDE SEQUENCE [LARGE SCALE GENOMIC DNA]</scope>
    <source>
        <strain evidence="5 6">GN2-R2</strain>
    </source>
</reference>
<dbReference type="InterPro" id="IPR006530">
    <property type="entry name" value="YD"/>
</dbReference>
<protein>
    <recommendedName>
        <fullName evidence="4">DUF6531 domain-containing protein</fullName>
    </recommendedName>
</protein>
<dbReference type="InterPro" id="IPR031325">
    <property type="entry name" value="RHS_repeat"/>
</dbReference>
<keyword evidence="6" id="KW-1185">Reference proteome</keyword>
<name>A0A7Z2ZU96_9BURK</name>
<dbReference type="Pfam" id="PF20148">
    <property type="entry name" value="DUF6531"/>
    <property type="match status" value="1"/>
</dbReference>
<dbReference type="NCBIfam" id="TIGR01643">
    <property type="entry name" value="YD_repeat_2x"/>
    <property type="match status" value="1"/>
</dbReference>
<dbReference type="Pfam" id="PF05593">
    <property type="entry name" value="RHS_repeat"/>
    <property type="match status" value="1"/>
</dbReference>
<dbReference type="RefSeq" id="WP_170204410.1">
    <property type="nucleotide sequence ID" value="NZ_CP051685.1"/>
</dbReference>
<feature type="signal peptide" evidence="3">
    <location>
        <begin position="1"/>
        <end position="16"/>
    </location>
</feature>